<dbReference type="EMBL" id="BARS01002172">
    <property type="protein sequence ID" value="GAF82277.1"/>
    <property type="molecule type" value="Genomic_DNA"/>
</dbReference>
<protein>
    <submittedName>
        <fullName evidence="1">Uncharacterized protein</fullName>
    </submittedName>
</protein>
<proteinExistence type="predicted"/>
<reference evidence="1" key="1">
    <citation type="journal article" date="2014" name="Front. Microbiol.">
        <title>High frequency of phylogenetically diverse reductive dehalogenase-homologous genes in deep subseafloor sedimentary metagenomes.</title>
        <authorList>
            <person name="Kawai M."/>
            <person name="Futagami T."/>
            <person name="Toyoda A."/>
            <person name="Takaki Y."/>
            <person name="Nishi S."/>
            <person name="Hori S."/>
            <person name="Arai W."/>
            <person name="Tsubouchi T."/>
            <person name="Morono Y."/>
            <person name="Uchiyama I."/>
            <person name="Ito T."/>
            <person name="Fujiyama A."/>
            <person name="Inagaki F."/>
            <person name="Takami H."/>
        </authorList>
    </citation>
    <scope>NUCLEOTIDE SEQUENCE</scope>
    <source>
        <strain evidence="1">Expedition CK06-06</strain>
    </source>
</reference>
<feature type="non-terminal residue" evidence="1">
    <location>
        <position position="107"/>
    </location>
</feature>
<gene>
    <name evidence="1" type="ORF">S01H1_04076</name>
</gene>
<evidence type="ECO:0000313" key="1">
    <source>
        <dbReference type="EMBL" id="GAF82277.1"/>
    </source>
</evidence>
<comment type="caution">
    <text evidence="1">The sequence shown here is derived from an EMBL/GenBank/DDBJ whole genome shotgun (WGS) entry which is preliminary data.</text>
</comment>
<accession>X0T270</accession>
<dbReference type="AlphaFoldDB" id="X0T270"/>
<sequence length="107" mass="11682">MLVTVLFLLVLGVLYAGAWKILATHRVVKQFSPAIPPGVRYPTEHAREAVERLGGPRSAASCLQFYLWMPERLAPNKFGAAMLLAACGKPGVRALIDAFGHNDPKVR</sequence>
<organism evidence="1">
    <name type="scientific">marine sediment metagenome</name>
    <dbReference type="NCBI Taxonomy" id="412755"/>
    <lineage>
        <taxon>unclassified sequences</taxon>
        <taxon>metagenomes</taxon>
        <taxon>ecological metagenomes</taxon>
    </lineage>
</organism>
<name>X0T270_9ZZZZ</name>